<keyword evidence="8" id="KW-0325">Glycoprotein</keyword>
<dbReference type="InterPro" id="IPR002172">
    <property type="entry name" value="LDrepeatLR_classA_rpt"/>
</dbReference>
<evidence type="ECO:0000256" key="1">
    <source>
        <dbReference type="ARBA" id="ARBA00004167"/>
    </source>
</evidence>
<reference evidence="11" key="1">
    <citation type="journal article" date="2021" name="Sci. Adv.">
        <title>The American lobster genome reveals insights on longevity, neural, and immune adaptations.</title>
        <authorList>
            <person name="Polinski J.M."/>
            <person name="Zimin A.V."/>
            <person name="Clark K.F."/>
            <person name="Kohn A.B."/>
            <person name="Sadowski N."/>
            <person name="Timp W."/>
            <person name="Ptitsyn A."/>
            <person name="Khanna P."/>
            <person name="Romanova D.Y."/>
            <person name="Williams P."/>
            <person name="Greenwood S.J."/>
            <person name="Moroz L.L."/>
            <person name="Walt D.R."/>
            <person name="Bodnar A.G."/>
        </authorList>
    </citation>
    <scope>NUCLEOTIDE SEQUENCE</scope>
    <source>
        <strain evidence="11">GMGI-L3</strain>
    </source>
</reference>
<comment type="caution">
    <text evidence="9">Lacks conserved residue(s) required for the propagation of feature annotation.</text>
</comment>
<dbReference type="Gene3D" id="2.120.10.30">
    <property type="entry name" value="TolB, C-terminal domain"/>
    <property type="match status" value="1"/>
</dbReference>
<evidence type="ECO:0000256" key="2">
    <source>
        <dbReference type="ARBA" id="ARBA00022692"/>
    </source>
</evidence>
<dbReference type="EMBL" id="JAHLQT010036809">
    <property type="protein sequence ID" value="KAG7157797.1"/>
    <property type="molecule type" value="Genomic_DNA"/>
</dbReference>
<dbReference type="InterPro" id="IPR011042">
    <property type="entry name" value="6-blade_b-propeller_TolB-like"/>
</dbReference>
<dbReference type="PROSITE" id="PS01209">
    <property type="entry name" value="LDLRA_1"/>
    <property type="match status" value="1"/>
</dbReference>
<dbReference type="PRINTS" id="PR00261">
    <property type="entry name" value="LDLRECEPTOR"/>
</dbReference>
<accession>A0A8J5JGJ8</accession>
<dbReference type="InterPro" id="IPR036055">
    <property type="entry name" value="LDL_receptor-like_sf"/>
</dbReference>
<sequence length="367" mass="39468">MDFNVNNVTTSIHAVSITTTNHTTTTTTTCNTTTCNTTTTTCNTYGYSTNPSTQSICKSFEMACRDGSGCIWSVMPDGLQDCLDGSDEHNCLASPAGAPCVPELGYFRCEDGGACLPASLVCNNVTDCSDGSDEGKCLEFLGELGRKKRENVIGGEEVKWQAGEKEEGVAGGGEEGEGGVSSSPLLTFPSPPTPPPSFLPFLLFLLLLLLLLRLLLRLLPSTVGPPPGFLLVTVGRDIFAITHDGSRNYSVLTNSDVDLVVVVVVGCNGRSGPLVASVYDMAVWQDHLFWTDDLHRKVMTCTVDNCEDDIRVLPPPPSLKPPGYTTTAQTTSAFLWNPCQFDFCSHLCLLSPESQFSHVFLFLTTLP</sequence>
<evidence type="ECO:0000256" key="4">
    <source>
        <dbReference type="ARBA" id="ARBA00022989"/>
    </source>
</evidence>
<keyword evidence="6 9" id="KW-1015">Disulfide bond</keyword>
<dbReference type="CDD" id="cd00112">
    <property type="entry name" value="LDLa"/>
    <property type="match status" value="2"/>
</dbReference>
<organism evidence="11 12">
    <name type="scientific">Homarus americanus</name>
    <name type="common">American lobster</name>
    <dbReference type="NCBI Taxonomy" id="6706"/>
    <lineage>
        <taxon>Eukaryota</taxon>
        <taxon>Metazoa</taxon>
        <taxon>Ecdysozoa</taxon>
        <taxon>Arthropoda</taxon>
        <taxon>Crustacea</taxon>
        <taxon>Multicrustacea</taxon>
        <taxon>Malacostraca</taxon>
        <taxon>Eumalacostraca</taxon>
        <taxon>Eucarida</taxon>
        <taxon>Decapoda</taxon>
        <taxon>Pleocyemata</taxon>
        <taxon>Astacidea</taxon>
        <taxon>Nephropoidea</taxon>
        <taxon>Nephropidae</taxon>
        <taxon>Homarus</taxon>
    </lineage>
</organism>
<comment type="caution">
    <text evidence="11">The sequence shown here is derived from an EMBL/GenBank/DDBJ whole genome shotgun (WGS) entry which is preliminary data.</text>
</comment>
<dbReference type="SMART" id="SM00192">
    <property type="entry name" value="LDLa"/>
    <property type="match status" value="2"/>
</dbReference>
<feature type="region of interest" description="Disordered" evidence="10">
    <location>
        <begin position="163"/>
        <end position="187"/>
    </location>
</feature>
<dbReference type="Gene3D" id="4.10.400.10">
    <property type="entry name" value="Low-density Lipoprotein Receptor"/>
    <property type="match status" value="2"/>
</dbReference>
<dbReference type="AlphaFoldDB" id="A0A8J5JGJ8"/>
<dbReference type="Pfam" id="PF00057">
    <property type="entry name" value="Ldl_recept_a"/>
    <property type="match status" value="2"/>
</dbReference>
<evidence type="ECO:0000256" key="7">
    <source>
        <dbReference type="ARBA" id="ARBA00023170"/>
    </source>
</evidence>
<evidence type="ECO:0000256" key="10">
    <source>
        <dbReference type="SAM" id="MobiDB-lite"/>
    </source>
</evidence>
<gene>
    <name evidence="11" type="primary">Sorl1-L3</name>
    <name evidence="11" type="ORF">Hamer_G025182</name>
</gene>
<evidence type="ECO:0000256" key="5">
    <source>
        <dbReference type="ARBA" id="ARBA00023136"/>
    </source>
</evidence>
<evidence type="ECO:0000313" key="11">
    <source>
        <dbReference type="EMBL" id="KAG7157797.1"/>
    </source>
</evidence>
<dbReference type="GO" id="GO:0043235">
    <property type="term" value="C:receptor complex"/>
    <property type="evidence" value="ECO:0007669"/>
    <property type="project" value="TreeGrafter"/>
</dbReference>
<dbReference type="PANTHER" id="PTHR22722">
    <property type="entry name" value="LOW-DENSITY LIPOPROTEIN RECEPTOR-RELATED PROTEIN 2-RELATED"/>
    <property type="match status" value="1"/>
</dbReference>
<keyword evidence="4" id="KW-1133">Transmembrane helix</keyword>
<name>A0A8J5JGJ8_HOMAM</name>
<keyword evidence="5" id="KW-0472">Membrane</keyword>
<feature type="disulfide bond" evidence="9">
    <location>
        <begin position="122"/>
        <end position="137"/>
    </location>
</feature>
<proteinExistence type="predicted"/>
<keyword evidence="3" id="KW-0677">Repeat</keyword>
<evidence type="ECO:0000256" key="8">
    <source>
        <dbReference type="ARBA" id="ARBA00023180"/>
    </source>
</evidence>
<dbReference type="InterPro" id="IPR051221">
    <property type="entry name" value="LDLR-related"/>
</dbReference>
<keyword evidence="2" id="KW-0812">Transmembrane</keyword>
<dbReference type="PROSITE" id="PS50068">
    <property type="entry name" value="LDLRA_2"/>
    <property type="match status" value="1"/>
</dbReference>
<evidence type="ECO:0000256" key="9">
    <source>
        <dbReference type="PROSITE-ProRule" id="PRU00124"/>
    </source>
</evidence>
<dbReference type="SUPFAM" id="SSF57424">
    <property type="entry name" value="LDL receptor-like module"/>
    <property type="match status" value="2"/>
</dbReference>
<dbReference type="GO" id="GO:0005886">
    <property type="term" value="C:plasma membrane"/>
    <property type="evidence" value="ECO:0007669"/>
    <property type="project" value="TreeGrafter"/>
</dbReference>
<evidence type="ECO:0000256" key="3">
    <source>
        <dbReference type="ARBA" id="ARBA00022737"/>
    </source>
</evidence>
<comment type="subcellular location">
    <subcellularLocation>
        <location evidence="1">Membrane</location>
        <topology evidence="1">Single-pass membrane protein</topology>
    </subcellularLocation>
</comment>
<dbReference type="InterPro" id="IPR023415">
    <property type="entry name" value="LDLR_class-A_CS"/>
</dbReference>
<evidence type="ECO:0000256" key="6">
    <source>
        <dbReference type="ARBA" id="ARBA00023157"/>
    </source>
</evidence>
<protein>
    <submittedName>
        <fullName evidence="11">Sortilin-related receptor-like 3</fullName>
    </submittedName>
</protein>
<keyword evidence="7 11" id="KW-0675">Receptor</keyword>
<evidence type="ECO:0000313" key="12">
    <source>
        <dbReference type="Proteomes" id="UP000747542"/>
    </source>
</evidence>
<keyword evidence="12" id="KW-1185">Reference proteome</keyword>
<dbReference type="Proteomes" id="UP000747542">
    <property type="component" value="Unassembled WGS sequence"/>
</dbReference>